<dbReference type="AlphaFoldDB" id="A0AAJ5F593"/>
<protein>
    <submittedName>
        <fullName evidence="3">DUF1330 domain-containing protein</fullName>
    </submittedName>
    <submittedName>
        <fullName evidence="2">Uncharacterized protein (DUF1330 family)</fullName>
    </submittedName>
</protein>
<organism evidence="3 4">
    <name type="scientific">Deinococcus metallilatus</name>
    <dbReference type="NCBI Taxonomy" id="1211322"/>
    <lineage>
        <taxon>Bacteria</taxon>
        <taxon>Thermotogati</taxon>
        <taxon>Deinococcota</taxon>
        <taxon>Deinococci</taxon>
        <taxon>Deinococcales</taxon>
        <taxon>Deinococcaceae</taxon>
        <taxon>Deinococcus</taxon>
    </lineage>
</organism>
<gene>
    <name evidence="3" type="ORF">FCS05_13850</name>
    <name evidence="2" type="ORF">HNQ10_003487</name>
</gene>
<reference evidence="3 4" key="1">
    <citation type="submission" date="2019-04" db="EMBL/GenBank/DDBJ databases">
        <title>Deinococcus metalilatus MA1002 mutant No.5.</title>
        <authorList>
            <person name="Park W."/>
            <person name="Park C."/>
        </authorList>
    </citation>
    <scope>NUCLEOTIDE SEQUENCE [LARGE SCALE GENOMIC DNA]</scope>
    <source>
        <strain evidence="3 4">MA1002-m5</strain>
    </source>
</reference>
<evidence type="ECO:0000313" key="3">
    <source>
        <dbReference type="EMBL" id="TLK24636.1"/>
    </source>
</evidence>
<dbReference type="SUPFAM" id="SSF54909">
    <property type="entry name" value="Dimeric alpha+beta barrel"/>
    <property type="match status" value="1"/>
</dbReference>
<dbReference type="EMBL" id="JACHFV010000012">
    <property type="protein sequence ID" value="MBB5296637.1"/>
    <property type="molecule type" value="Genomic_DNA"/>
</dbReference>
<evidence type="ECO:0000259" key="1">
    <source>
        <dbReference type="Pfam" id="PF07045"/>
    </source>
</evidence>
<name>A0AAJ5F593_9DEIO</name>
<sequence length="103" mass="11026">MSAYVIGLLDVHDPEGYSTYSGQVPATLEPYGGQFLVRGGQPEALEGAAPGRVVVIAFPSAEQARAWYESEGYTRLRPLRQQRAAGQLILAHGLGSVWLNLAG</sequence>
<dbReference type="RefSeq" id="WP_129118601.1">
    <property type="nucleotide sequence ID" value="NZ_BSUI01000039.1"/>
</dbReference>
<dbReference type="Proteomes" id="UP000536909">
    <property type="component" value="Unassembled WGS sequence"/>
</dbReference>
<evidence type="ECO:0000313" key="4">
    <source>
        <dbReference type="Proteomes" id="UP000308000"/>
    </source>
</evidence>
<dbReference type="Pfam" id="PF07045">
    <property type="entry name" value="DUF1330"/>
    <property type="match status" value="1"/>
</dbReference>
<evidence type="ECO:0000313" key="2">
    <source>
        <dbReference type="EMBL" id="MBB5296637.1"/>
    </source>
</evidence>
<dbReference type="Proteomes" id="UP000308000">
    <property type="component" value="Unassembled WGS sequence"/>
</dbReference>
<dbReference type="InterPro" id="IPR010753">
    <property type="entry name" value="DUF1330"/>
</dbReference>
<comment type="caution">
    <text evidence="3">The sequence shown here is derived from an EMBL/GenBank/DDBJ whole genome shotgun (WGS) entry which is preliminary data.</text>
</comment>
<dbReference type="Gene3D" id="3.30.70.100">
    <property type="match status" value="1"/>
</dbReference>
<evidence type="ECO:0000313" key="5">
    <source>
        <dbReference type="Proteomes" id="UP000536909"/>
    </source>
</evidence>
<keyword evidence="5" id="KW-1185">Reference proteome</keyword>
<dbReference type="PANTHER" id="PTHR41521:SF4">
    <property type="entry name" value="BLR0684 PROTEIN"/>
    <property type="match status" value="1"/>
</dbReference>
<reference evidence="2 5" key="2">
    <citation type="submission" date="2020-08" db="EMBL/GenBank/DDBJ databases">
        <title>Genomic Encyclopedia of Type Strains, Phase IV (KMG-IV): sequencing the most valuable type-strain genomes for metagenomic binning, comparative biology and taxonomic classification.</title>
        <authorList>
            <person name="Goeker M."/>
        </authorList>
    </citation>
    <scope>NUCLEOTIDE SEQUENCE [LARGE SCALE GENOMIC DNA]</scope>
    <source>
        <strain evidence="2 5">DSM 105434</strain>
    </source>
</reference>
<accession>A0AAJ5F593</accession>
<feature type="domain" description="DUF1330" evidence="1">
    <location>
        <begin position="2"/>
        <end position="93"/>
    </location>
</feature>
<dbReference type="PANTHER" id="PTHR41521">
    <property type="match status" value="1"/>
</dbReference>
<proteinExistence type="predicted"/>
<dbReference type="InterPro" id="IPR011008">
    <property type="entry name" value="Dimeric_a/b-barrel"/>
</dbReference>
<dbReference type="EMBL" id="VBRC01000010">
    <property type="protein sequence ID" value="TLK24636.1"/>
    <property type="molecule type" value="Genomic_DNA"/>
</dbReference>